<dbReference type="Pfam" id="PF00291">
    <property type="entry name" value="PALP"/>
    <property type="match status" value="1"/>
</dbReference>
<evidence type="ECO:0000256" key="7">
    <source>
        <dbReference type="ARBA" id="ARBA00022624"/>
    </source>
</evidence>
<comment type="catalytic activity">
    <reaction evidence="1 12">
        <text>L-threonine = 2-oxobutanoate + NH4(+)</text>
        <dbReference type="Rhea" id="RHEA:22108"/>
        <dbReference type="ChEBI" id="CHEBI:16763"/>
        <dbReference type="ChEBI" id="CHEBI:28938"/>
        <dbReference type="ChEBI" id="CHEBI:57926"/>
        <dbReference type="EC" id="4.3.1.19"/>
    </reaction>
</comment>
<evidence type="ECO:0000256" key="2">
    <source>
        <dbReference type="ARBA" id="ARBA00001933"/>
    </source>
</evidence>
<dbReference type="Gene3D" id="3.40.1020.10">
    <property type="entry name" value="Biosynthetic Threonine Deaminase, Domain 3"/>
    <property type="match status" value="1"/>
</dbReference>
<dbReference type="PROSITE" id="PS51672">
    <property type="entry name" value="ACT_LIKE"/>
    <property type="match status" value="1"/>
</dbReference>
<comment type="subunit">
    <text evidence="5 12">Homotetramer.</text>
</comment>
<dbReference type="InterPro" id="IPR050147">
    <property type="entry name" value="Ser/Thr_Dehydratase"/>
</dbReference>
<dbReference type="EMBL" id="CCRH01000011">
    <property type="protein sequence ID" value="CDZ37804.1"/>
    <property type="molecule type" value="Genomic_DNA"/>
</dbReference>
<dbReference type="UniPathway" id="UPA00047">
    <property type="reaction ID" value="UER00054"/>
</dbReference>
<keyword evidence="6 12" id="KW-0028">Amino-acid biosynthesis</keyword>
<proteinExistence type="inferred from homology"/>
<evidence type="ECO:0000256" key="12">
    <source>
        <dbReference type="RuleBase" id="RU362012"/>
    </source>
</evidence>
<dbReference type="GO" id="GO:0003941">
    <property type="term" value="F:L-serine ammonia-lyase activity"/>
    <property type="evidence" value="ECO:0007669"/>
    <property type="project" value="TreeGrafter"/>
</dbReference>
<dbReference type="SUPFAM" id="SSF53686">
    <property type="entry name" value="Tryptophan synthase beta subunit-like PLP-dependent enzymes"/>
    <property type="match status" value="1"/>
</dbReference>
<dbReference type="FunFam" id="3.40.50.1100:FF:000005">
    <property type="entry name" value="Threonine dehydratase catabolic"/>
    <property type="match status" value="1"/>
</dbReference>
<evidence type="ECO:0000256" key="8">
    <source>
        <dbReference type="ARBA" id="ARBA00022898"/>
    </source>
</evidence>
<dbReference type="CDD" id="cd01562">
    <property type="entry name" value="Thr-dehyd"/>
    <property type="match status" value="1"/>
</dbReference>
<reference evidence="14 15" key="1">
    <citation type="submission" date="2014-08" db="EMBL/GenBank/DDBJ databases">
        <authorList>
            <person name="Chen Y.-H."/>
        </authorList>
    </citation>
    <scope>NUCLEOTIDE SEQUENCE [LARGE SCALE GENOMIC DNA]</scope>
</reference>
<comment type="function">
    <text evidence="11 12">Catalyzes the anaerobic formation of alpha-ketobutyrate and ammonia from threonine in a two-step reaction. The first step involved a dehydration of threonine and a production of enamine intermediates (aminocrotonate), which tautomerizes to its imine form (iminobutyrate). Both intermediates are unstable and short-lived. The second step is the nonenzymatic hydrolysis of the enamine/imine intermediates to form 2-ketobutyrate and free ammonia. In the low water environment of the cell, the second step is accelerated by RidA.</text>
</comment>
<dbReference type="InterPro" id="IPR045865">
    <property type="entry name" value="ACT-like_dom_sf"/>
</dbReference>
<feature type="domain" description="ACT-like" evidence="13">
    <location>
        <begin position="377"/>
        <end position="450"/>
    </location>
</feature>
<dbReference type="InterPro" id="IPR001721">
    <property type="entry name" value="TD_ACT-like"/>
</dbReference>
<evidence type="ECO:0000256" key="10">
    <source>
        <dbReference type="ARBA" id="ARBA00023304"/>
    </source>
</evidence>
<protein>
    <recommendedName>
        <fullName evidence="12">L-threonine dehydratase</fullName>
        <ecNumber evidence="12">4.3.1.19</ecNumber>
    </recommendedName>
    <alternativeName>
        <fullName evidence="12">Threonine deaminase</fullName>
    </alternativeName>
</protein>
<evidence type="ECO:0000259" key="13">
    <source>
        <dbReference type="PROSITE" id="PS51672"/>
    </source>
</evidence>
<comment type="pathway">
    <text evidence="3 12">Amino-acid biosynthesis; L-isoleucine biosynthesis; 2-oxobutanoate from L-threonine: step 1/1.</text>
</comment>
<dbReference type="GO" id="GO:0030170">
    <property type="term" value="F:pyridoxal phosphate binding"/>
    <property type="evidence" value="ECO:0007669"/>
    <property type="project" value="InterPro"/>
</dbReference>
<dbReference type="NCBIfam" id="TIGR02079">
    <property type="entry name" value="THD1"/>
    <property type="match status" value="1"/>
</dbReference>
<dbReference type="EC" id="4.3.1.19" evidence="12"/>
<evidence type="ECO:0000256" key="3">
    <source>
        <dbReference type="ARBA" id="ARBA00004810"/>
    </source>
</evidence>
<sequence length="459" mass="50005">MVVPKFVATERSFVSAVSLWHSGTILEIQWMADVTKAGLTRAGVTKAGVDEARVAMREIFPETPLQMNEHLSRRYGAEIWLKREDLSPVRSYKIRGAFNFLRKAIASGAKGKTFVCASAGNHAQGFAFVCRHFEVPGVVFMPVTTPQQKIDKTRMFGGPFITIRLIGDIFDQCYAAARAHVEEIGGVMVPPFDDADIIEGQATVAAELLEQLPDDVTPDLVILPVGGGGLSSGTTGYLRDIVARDDFLFTEPEGAPSLKKSLEAGEPITLAKLDNFVDGAAVARIGDLNFEALKGFSPDQVLLVPENAICVTITEMLNVEGVVLEPAGALSITALEMLGREKLAGKTVVCVVSGGNFDFERLPDVKERAMRYSGVKKYFVLRLAQRPGALRDFLNLLGPEDDIARFEYLKKSARNFGSILIGIETARPENFASLLERFDAAGMGYQDITENEILANLVI</sequence>
<dbReference type="GO" id="GO:0009097">
    <property type="term" value="P:isoleucine biosynthetic process"/>
    <property type="evidence" value="ECO:0007669"/>
    <property type="project" value="UniProtKB-UniRule"/>
</dbReference>
<evidence type="ECO:0000313" key="14">
    <source>
        <dbReference type="EMBL" id="CDZ37804.1"/>
    </source>
</evidence>
<dbReference type="Gene3D" id="3.40.50.1100">
    <property type="match status" value="2"/>
</dbReference>
<dbReference type="SUPFAM" id="SSF55021">
    <property type="entry name" value="ACT-like"/>
    <property type="match status" value="1"/>
</dbReference>
<accession>A0A0T7FS37</accession>
<dbReference type="PROSITE" id="PS00165">
    <property type="entry name" value="DEHYDRATASE_SER_THR"/>
    <property type="match status" value="1"/>
</dbReference>
<dbReference type="NCBIfam" id="NF006390">
    <property type="entry name" value="PRK08639.1"/>
    <property type="match status" value="1"/>
</dbReference>
<evidence type="ECO:0000256" key="5">
    <source>
        <dbReference type="ARBA" id="ARBA00011881"/>
    </source>
</evidence>
<evidence type="ECO:0000256" key="6">
    <source>
        <dbReference type="ARBA" id="ARBA00022605"/>
    </source>
</evidence>
<dbReference type="Pfam" id="PF00585">
    <property type="entry name" value="Thr_dehydrat_C"/>
    <property type="match status" value="1"/>
</dbReference>
<gene>
    <name evidence="12" type="primary">ilvA</name>
    <name evidence="14" type="ORF">NGAL_HAMBI1145_40490</name>
</gene>
<evidence type="ECO:0000313" key="15">
    <source>
        <dbReference type="Proteomes" id="UP000046176"/>
    </source>
</evidence>
<comment type="cofactor">
    <cofactor evidence="2 12">
        <name>pyridoxal 5'-phosphate</name>
        <dbReference type="ChEBI" id="CHEBI:597326"/>
    </cofactor>
</comment>
<organism evidence="14 15">
    <name type="scientific">Neorhizobium galegae bv. officinalis</name>
    <dbReference type="NCBI Taxonomy" id="323656"/>
    <lineage>
        <taxon>Bacteria</taxon>
        <taxon>Pseudomonadati</taxon>
        <taxon>Pseudomonadota</taxon>
        <taxon>Alphaproteobacteria</taxon>
        <taxon>Hyphomicrobiales</taxon>
        <taxon>Rhizobiaceae</taxon>
        <taxon>Rhizobium/Agrobacterium group</taxon>
        <taxon>Neorhizobium</taxon>
    </lineage>
</organism>
<keyword evidence="7 12" id="KW-0412">Isoleucine biosynthesis</keyword>
<dbReference type="GO" id="GO:0006567">
    <property type="term" value="P:L-threonine catabolic process"/>
    <property type="evidence" value="ECO:0007669"/>
    <property type="project" value="TreeGrafter"/>
</dbReference>
<dbReference type="PANTHER" id="PTHR48078">
    <property type="entry name" value="THREONINE DEHYDRATASE, MITOCHONDRIAL-RELATED"/>
    <property type="match status" value="1"/>
</dbReference>
<dbReference type="Proteomes" id="UP000046176">
    <property type="component" value="Unassembled WGS sequence"/>
</dbReference>
<dbReference type="InterPro" id="IPR038110">
    <property type="entry name" value="TD_ACT-like_sf"/>
</dbReference>
<dbReference type="PANTHER" id="PTHR48078:SF11">
    <property type="entry name" value="THREONINE DEHYDRATASE, MITOCHONDRIAL"/>
    <property type="match status" value="1"/>
</dbReference>
<keyword evidence="8 12" id="KW-0663">Pyridoxal phosphate</keyword>
<name>A0A0T7FS37_NEOGA</name>
<dbReference type="InterPro" id="IPR036052">
    <property type="entry name" value="TrpB-like_PALP_sf"/>
</dbReference>
<evidence type="ECO:0000256" key="1">
    <source>
        <dbReference type="ARBA" id="ARBA00001274"/>
    </source>
</evidence>
<dbReference type="InterPro" id="IPR011820">
    <property type="entry name" value="IlvA"/>
</dbReference>
<dbReference type="InterPro" id="IPR001926">
    <property type="entry name" value="TrpB-like_PALP"/>
</dbReference>
<keyword evidence="9 12" id="KW-0456">Lyase</keyword>
<evidence type="ECO:0000256" key="9">
    <source>
        <dbReference type="ARBA" id="ARBA00023239"/>
    </source>
</evidence>
<dbReference type="GO" id="GO:0006565">
    <property type="term" value="P:L-serine catabolic process"/>
    <property type="evidence" value="ECO:0007669"/>
    <property type="project" value="TreeGrafter"/>
</dbReference>
<evidence type="ECO:0000256" key="4">
    <source>
        <dbReference type="ARBA" id="ARBA00010869"/>
    </source>
</evidence>
<comment type="similarity">
    <text evidence="4 12">Belongs to the serine/threonine dehydratase family.</text>
</comment>
<evidence type="ECO:0000256" key="11">
    <source>
        <dbReference type="ARBA" id="ARBA00025527"/>
    </source>
</evidence>
<dbReference type="InterPro" id="IPR000634">
    <property type="entry name" value="Ser/Thr_deHydtase_PyrdxlP-BS"/>
</dbReference>
<dbReference type="AlphaFoldDB" id="A0A0T7FS37"/>
<keyword evidence="10 12" id="KW-0100">Branched-chain amino acid biosynthesis</keyword>
<dbReference type="GO" id="GO:0004794">
    <property type="term" value="F:threonine deaminase activity"/>
    <property type="evidence" value="ECO:0007669"/>
    <property type="project" value="UniProtKB-UniRule"/>
</dbReference>